<dbReference type="Pfam" id="PF01551">
    <property type="entry name" value="Peptidase_M23"/>
    <property type="match status" value="1"/>
</dbReference>
<sequence length="382" mass="39466">MDTTPGGTGPDGTAPGITGSGGIAPGGTGSDSTTHGITCPGGPRPGCTAPDGRAPDGTAPAPVAPAAAVLELAVPGFIDDLPLDCACAGCAEAARLGAGSGRRTGPALRGVRRAVVATVGAVALAGAATGTAAAEPAPAHAGWDGSRYWFRNAAGEWRWTAHQATYAQRTGATMGAGQRVEGGGGRAGEPVFRGRQGWDAQDRVYWYRYRGHWYWTGHAWKYEQRAGRPGKASKPTAPVAPSAPTGSSRAWTTPVSSYVFTGHYGQRGPWSRGYHTGQDFAVPTGTTVRAVGPGRVVAAGYGRSYGYEVVIRHPDGRYTQYAHLSRVDVTRGQSVSAGQRIARSGATGRVTGPHLHFEVRTAPSFGADVNPLAYLRGHGVRV</sequence>
<feature type="compositionally biased region" description="Gly residues" evidence="1">
    <location>
        <begin position="18"/>
        <end position="29"/>
    </location>
</feature>
<feature type="region of interest" description="Disordered" evidence="1">
    <location>
        <begin position="1"/>
        <end position="60"/>
    </location>
</feature>
<dbReference type="PANTHER" id="PTHR21666">
    <property type="entry name" value="PEPTIDASE-RELATED"/>
    <property type="match status" value="1"/>
</dbReference>
<keyword evidence="3" id="KW-0378">Hydrolase</keyword>
<dbReference type="Proteomes" id="UP001600424">
    <property type="component" value="Unassembled WGS sequence"/>
</dbReference>
<dbReference type="PANTHER" id="PTHR21666:SF270">
    <property type="entry name" value="MUREIN HYDROLASE ACTIVATOR ENVC"/>
    <property type="match status" value="1"/>
</dbReference>
<evidence type="ECO:0000256" key="1">
    <source>
        <dbReference type="SAM" id="MobiDB-lite"/>
    </source>
</evidence>
<proteinExistence type="predicted"/>
<feature type="domain" description="M23ase beta-sheet core" evidence="2">
    <location>
        <begin position="274"/>
        <end position="361"/>
    </location>
</feature>
<dbReference type="InterPro" id="IPR016047">
    <property type="entry name" value="M23ase_b-sheet_dom"/>
</dbReference>
<dbReference type="InterPro" id="IPR050570">
    <property type="entry name" value="Cell_wall_metabolism_enzyme"/>
</dbReference>
<dbReference type="Gene3D" id="2.70.70.10">
    <property type="entry name" value="Glucose Permease (Domain IIA)"/>
    <property type="match status" value="1"/>
</dbReference>
<evidence type="ECO:0000313" key="3">
    <source>
        <dbReference type="EMBL" id="MFE5985144.1"/>
    </source>
</evidence>
<reference evidence="3 4" key="1">
    <citation type="submission" date="2024-09" db="EMBL/GenBank/DDBJ databases">
        <title>The Natural Products Discovery Center: Release of the First 8490 Sequenced Strains for Exploring Actinobacteria Biosynthetic Diversity.</title>
        <authorList>
            <person name="Kalkreuter E."/>
            <person name="Kautsar S.A."/>
            <person name="Yang D."/>
            <person name="Bader C.D."/>
            <person name="Teijaro C.N."/>
            <person name="Fluegel L."/>
            <person name="Davis C.M."/>
            <person name="Simpson J.R."/>
            <person name="Lauterbach L."/>
            <person name="Steele A.D."/>
            <person name="Gui C."/>
            <person name="Meng S."/>
            <person name="Li G."/>
            <person name="Viehrig K."/>
            <person name="Ye F."/>
            <person name="Su P."/>
            <person name="Kiefer A.F."/>
            <person name="Nichols A."/>
            <person name="Cepeda A.J."/>
            <person name="Yan W."/>
            <person name="Fan B."/>
            <person name="Jiang Y."/>
            <person name="Adhikari A."/>
            <person name="Zheng C.-J."/>
            <person name="Schuster L."/>
            <person name="Cowan T.M."/>
            <person name="Smanski M.J."/>
            <person name="Chevrette M.G."/>
            <person name="De Carvalho L.P.S."/>
            <person name="Shen B."/>
        </authorList>
    </citation>
    <scope>NUCLEOTIDE SEQUENCE [LARGE SCALE GENOMIC DNA]</scope>
    <source>
        <strain evidence="3 4">NPDC056472</strain>
    </source>
</reference>
<evidence type="ECO:0000313" key="4">
    <source>
        <dbReference type="Proteomes" id="UP001600424"/>
    </source>
</evidence>
<feature type="compositionally biased region" description="Gly residues" evidence="1">
    <location>
        <begin position="1"/>
        <end position="10"/>
    </location>
</feature>
<feature type="region of interest" description="Disordered" evidence="1">
    <location>
        <begin position="228"/>
        <end position="248"/>
    </location>
</feature>
<dbReference type="InterPro" id="IPR011055">
    <property type="entry name" value="Dup_hybrid_motif"/>
</dbReference>
<dbReference type="EMBL" id="JBHTRV010000044">
    <property type="protein sequence ID" value="MFE5985144.1"/>
    <property type="molecule type" value="Genomic_DNA"/>
</dbReference>
<dbReference type="EC" id="3.4.24.-" evidence="3"/>
<gene>
    <name evidence="3" type="ORF">ACFQ63_36280</name>
</gene>
<accession>A0ABW6J5G7</accession>
<organism evidence="3 4">
    <name type="scientific">Streptomyces wedmorensis</name>
    <dbReference type="NCBI Taxonomy" id="43759"/>
    <lineage>
        <taxon>Bacteria</taxon>
        <taxon>Bacillati</taxon>
        <taxon>Actinomycetota</taxon>
        <taxon>Actinomycetes</taxon>
        <taxon>Kitasatosporales</taxon>
        <taxon>Streptomycetaceae</taxon>
        <taxon>Streptomyces</taxon>
    </lineage>
</organism>
<dbReference type="RefSeq" id="WP_386254258.1">
    <property type="nucleotide sequence ID" value="NZ_JBHTRV010000044.1"/>
</dbReference>
<dbReference type="GO" id="GO:0016787">
    <property type="term" value="F:hydrolase activity"/>
    <property type="evidence" value="ECO:0007669"/>
    <property type="project" value="UniProtKB-KW"/>
</dbReference>
<dbReference type="SUPFAM" id="SSF51261">
    <property type="entry name" value="Duplicated hybrid motif"/>
    <property type="match status" value="1"/>
</dbReference>
<protein>
    <submittedName>
        <fullName evidence="3">M23 family metallopeptidase</fullName>
        <ecNumber evidence="3">3.4.24.-</ecNumber>
    </submittedName>
</protein>
<name>A0ABW6J5G7_STRWE</name>
<keyword evidence="4" id="KW-1185">Reference proteome</keyword>
<comment type="caution">
    <text evidence="3">The sequence shown here is derived from an EMBL/GenBank/DDBJ whole genome shotgun (WGS) entry which is preliminary data.</text>
</comment>
<evidence type="ECO:0000259" key="2">
    <source>
        <dbReference type="Pfam" id="PF01551"/>
    </source>
</evidence>
<dbReference type="CDD" id="cd12797">
    <property type="entry name" value="M23_peptidase"/>
    <property type="match status" value="1"/>
</dbReference>